<dbReference type="InterPro" id="IPR014044">
    <property type="entry name" value="CAP_dom"/>
</dbReference>
<evidence type="ECO:0000259" key="2">
    <source>
        <dbReference type="SMART" id="SM00198"/>
    </source>
</evidence>
<dbReference type="InterPro" id="IPR001283">
    <property type="entry name" value="CRISP-related"/>
</dbReference>
<dbReference type="OrthoDB" id="337038at2759"/>
<evidence type="ECO:0000313" key="3">
    <source>
        <dbReference type="EMBL" id="KAF2206662.1"/>
    </source>
</evidence>
<feature type="domain" description="SCP" evidence="2">
    <location>
        <begin position="50"/>
        <end position="197"/>
    </location>
</feature>
<reference evidence="3" key="1">
    <citation type="journal article" date="2020" name="Stud. Mycol.">
        <title>101 Dothideomycetes genomes: a test case for predicting lifestyles and emergence of pathogens.</title>
        <authorList>
            <person name="Haridas S."/>
            <person name="Albert R."/>
            <person name="Binder M."/>
            <person name="Bloem J."/>
            <person name="Labutti K."/>
            <person name="Salamov A."/>
            <person name="Andreopoulos B."/>
            <person name="Baker S."/>
            <person name="Barry K."/>
            <person name="Bills G."/>
            <person name="Bluhm B."/>
            <person name="Cannon C."/>
            <person name="Castanera R."/>
            <person name="Culley D."/>
            <person name="Daum C."/>
            <person name="Ezra D."/>
            <person name="Gonzalez J."/>
            <person name="Henrissat B."/>
            <person name="Kuo A."/>
            <person name="Liang C."/>
            <person name="Lipzen A."/>
            <person name="Lutzoni F."/>
            <person name="Magnuson J."/>
            <person name="Mondo S."/>
            <person name="Nolan M."/>
            <person name="Ohm R."/>
            <person name="Pangilinan J."/>
            <person name="Park H.-J."/>
            <person name="Ramirez L."/>
            <person name="Alfaro M."/>
            <person name="Sun H."/>
            <person name="Tritt A."/>
            <person name="Yoshinaga Y."/>
            <person name="Zwiers L.-H."/>
            <person name="Turgeon B."/>
            <person name="Goodwin S."/>
            <person name="Spatafora J."/>
            <person name="Crous P."/>
            <person name="Grigoriev I."/>
        </authorList>
    </citation>
    <scope>NUCLEOTIDE SEQUENCE</scope>
    <source>
        <strain evidence="3">SCOH1-5</strain>
    </source>
</reference>
<dbReference type="InterPro" id="IPR035940">
    <property type="entry name" value="CAP_sf"/>
</dbReference>
<dbReference type="InterPro" id="IPR018244">
    <property type="entry name" value="Allrgn_V5/Tpx1_CS"/>
</dbReference>
<dbReference type="CDD" id="cd05380">
    <property type="entry name" value="CAP_euk"/>
    <property type="match status" value="1"/>
</dbReference>
<dbReference type="Gene3D" id="3.40.33.10">
    <property type="entry name" value="CAP"/>
    <property type="match status" value="1"/>
</dbReference>
<sequence length="218" mass="24481">MRFSSLVSSGAAAAALVASPASATATEQHHHLAPRQRNLPESRQFSHGEGYVNDVLYHHNVHRSNHSAPDLQYHFGLADTAEKIARTCKFEHILSYDGGEYGQNIAAGIPWQDVGVVISDFWYNKELPYYSRLYGIPNPTFQKRWGHFTQMVWKQTTHVGCFTQHCPNGVKNAPGTYDYTVCNYRRRDPTVSGNTRGQYAKNVGKPRGQETIRGNRGS</sequence>
<dbReference type="AlphaFoldDB" id="A0A6A6EYV5"/>
<protein>
    <recommendedName>
        <fullName evidence="2">SCP domain-containing protein</fullName>
    </recommendedName>
</protein>
<feature type="region of interest" description="Disordered" evidence="1">
    <location>
        <begin position="192"/>
        <end position="218"/>
    </location>
</feature>
<accession>A0A6A6EYV5</accession>
<proteinExistence type="predicted"/>
<name>A0A6A6EYV5_9PEZI</name>
<dbReference type="SUPFAM" id="SSF55797">
    <property type="entry name" value="PR-1-like"/>
    <property type="match status" value="1"/>
</dbReference>
<evidence type="ECO:0000313" key="4">
    <source>
        <dbReference type="Proteomes" id="UP000799539"/>
    </source>
</evidence>
<dbReference type="Pfam" id="PF00188">
    <property type="entry name" value="CAP"/>
    <property type="match status" value="1"/>
</dbReference>
<keyword evidence="4" id="KW-1185">Reference proteome</keyword>
<dbReference type="Proteomes" id="UP000799539">
    <property type="component" value="Unassembled WGS sequence"/>
</dbReference>
<dbReference type="SMART" id="SM00198">
    <property type="entry name" value="SCP"/>
    <property type="match status" value="1"/>
</dbReference>
<evidence type="ECO:0000256" key="1">
    <source>
        <dbReference type="SAM" id="MobiDB-lite"/>
    </source>
</evidence>
<dbReference type="PROSITE" id="PS01009">
    <property type="entry name" value="CRISP_1"/>
    <property type="match status" value="1"/>
</dbReference>
<dbReference type="EMBL" id="ML992716">
    <property type="protein sequence ID" value="KAF2206662.1"/>
    <property type="molecule type" value="Genomic_DNA"/>
</dbReference>
<dbReference type="GO" id="GO:0005576">
    <property type="term" value="C:extracellular region"/>
    <property type="evidence" value="ECO:0007669"/>
    <property type="project" value="InterPro"/>
</dbReference>
<gene>
    <name evidence="3" type="ORF">CERZMDRAFT_89152</name>
</gene>
<dbReference type="PANTHER" id="PTHR10334">
    <property type="entry name" value="CYSTEINE-RICH SECRETORY PROTEIN-RELATED"/>
    <property type="match status" value="1"/>
</dbReference>
<organism evidence="3 4">
    <name type="scientific">Cercospora zeae-maydis SCOH1-5</name>
    <dbReference type="NCBI Taxonomy" id="717836"/>
    <lineage>
        <taxon>Eukaryota</taxon>
        <taxon>Fungi</taxon>
        <taxon>Dikarya</taxon>
        <taxon>Ascomycota</taxon>
        <taxon>Pezizomycotina</taxon>
        <taxon>Dothideomycetes</taxon>
        <taxon>Dothideomycetidae</taxon>
        <taxon>Mycosphaerellales</taxon>
        <taxon>Mycosphaerellaceae</taxon>
        <taxon>Cercospora</taxon>
    </lineage>
</organism>